<dbReference type="SUPFAM" id="SSF54909">
    <property type="entry name" value="Dimeric alpha+beta barrel"/>
    <property type="match status" value="1"/>
</dbReference>
<keyword evidence="5" id="KW-1185">Reference proteome</keyword>
<reference evidence="2 4" key="1">
    <citation type="submission" date="2015-10" db="EMBL/GenBank/DDBJ databases">
        <title>The cercosporin biosynthetic gene cluster was horizontally transferred to several fungal lineages and shown to be expanded in Cercospora beticola based on microsynteny with recipient genomes.</title>
        <authorList>
            <person name="De Jonge R."/>
            <person name="Ebert M.K."/>
            <person name="Suttle J.C."/>
            <person name="Jurick Ii W.M."/>
            <person name="Secor G.A."/>
            <person name="Thomma B.P."/>
            <person name="Van De Peer Y."/>
            <person name="Bolton M.D."/>
        </authorList>
    </citation>
    <scope>NUCLEOTIDE SEQUENCE [LARGE SCALE GENOMIC DNA]</scope>
    <source>
        <strain evidence="2 4">09-40</strain>
    </source>
</reference>
<evidence type="ECO:0000259" key="1">
    <source>
        <dbReference type="Pfam" id="PF03795"/>
    </source>
</evidence>
<dbReference type="PANTHER" id="PTHR33606:SF3">
    <property type="entry name" value="PROTEIN YCII"/>
    <property type="match status" value="1"/>
</dbReference>
<evidence type="ECO:0000313" key="3">
    <source>
        <dbReference type="EMBL" id="WPB02205.1"/>
    </source>
</evidence>
<name>A0A2G5HLN0_CERBT</name>
<proteinExistence type="predicted"/>
<sequence length="135" mass="15106">MGKTEWMVIIPDHPNSLETRLRIRPNHLEGIKQKIQDGVVVFGGASLEEPTKEGESPKMNGSAFLAVAETKEEIVELVKSDVYYKQGVWNAEKVSLSLSACRGGRVLPMLDSYANVNIEQMQIFPFQSAIRMPMK</sequence>
<evidence type="ECO:0000313" key="2">
    <source>
        <dbReference type="EMBL" id="PIA93440.1"/>
    </source>
</evidence>
<dbReference type="InterPro" id="IPR011008">
    <property type="entry name" value="Dimeric_a/b-barrel"/>
</dbReference>
<dbReference type="InterPro" id="IPR005545">
    <property type="entry name" value="YCII"/>
</dbReference>
<organism evidence="2 4">
    <name type="scientific">Cercospora beticola</name>
    <name type="common">Sugarbeet leaf spot fungus</name>
    <dbReference type="NCBI Taxonomy" id="122368"/>
    <lineage>
        <taxon>Eukaryota</taxon>
        <taxon>Fungi</taxon>
        <taxon>Dikarya</taxon>
        <taxon>Ascomycota</taxon>
        <taxon>Pezizomycotina</taxon>
        <taxon>Dothideomycetes</taxon>
        <taxon>Dothideomycetidae</taxon>
        <taxon>Mycosphaerellales</taxon>
        <taxon>Mycosphaerellaceae</taxon>
        <taxon>Cercospora</taxon>
    </lineage>
</organism>
<dbReference type="Proteomes" id="UP000230605">
    <property type="component" value="Chromosome 4"/>
</dbReference>
<dbReference type="Gene3D" id="3.30.70.1060">
    <property type="entry name" value="Dimeric alpha+beta barrel"/>
    <property type="match status" value="1"/>
</dbReference>
<feature type="domain" description="YCII-related" evidence="1">
    <location>
        <begin position="5"/>
        <end position="94"/>
    </location>
</feature>
<dbReference type="InterPro" id="IPR051807">
    <property type="entry name" value="Sec-metab_biosynth-assoc"/>
</dbReference>
<accession>A0A2G5HLN0</accession>
<reference evidence="3 5" key="2">
    <citation type="submission" date="2023-09" db="EMBL/GenBank/DDBJ databases">
        <title>Complete-Gapless Cercospora beticola genome.</title>
        <authorList>
            <person name="Wyatt N.A."/>
            <person name="Spanner R.E."/>
            <person name="Bolton M.D."/>
        </authorList>
    </citation>
    <scope>NUCLEOTIDE SEQUENCE [LARGE SCALE GENOMIC DNA]</scope>
    <source>
        <strain evidence="3">Cb09-40</strain>
    </source>
</reference>
<evidence type="ECO:0000313" key="4">
    <source>
        <dbReference type="Proteomes" id="UP000230605"/>
    </source>
</evidence>
<dbReference type="PANTHER" id="PTHR33606">
    <property type="entry name" value="PROTEIN YCII"/>
    <property type="match status" value="1"/>
</dbReference>
<dbReference type="OrthoDB" id="5519740at2759"/>
<gene>
    <name evidence="2" type="ORF">CB0940_04920</name>
    <name evidence="3" type="ORF">RHO25_006839</name>
</gene>
<dbReference type="EMBL" id="CP134187">
    <property type="protein sequence ID" value="WPB02205.1"/>
    <property type="molecule type" value="Genomic_DNA"/>
</dbReference>
<dbReference type="EMBL" id="LKMD01000105">
    <property type="protein sequence ID" value="PIA93440.1"/>
    <property type="molecule type" value="Genomic_DNA"/>
</dbReference>
<dbReference type="Proteomes" id="UP001302367">
    <property type="component" value="Chromosome 4"/>
</dbReference>
<dbReference type="Pfam" id="PF03795">
    <property type="entry name" value="YCII"/>
    <property type="match status" value="1"/>
</dbReference>
<evidence type="ECO:0000313" key="5">
    <source>
        <dbReference type="Proteomes" id="UP001302367"/>
    </source>
</evidence>
<dbReference type="AlphaFoldDB" id="A0A2G5HLN0"/>
<protein>
    <recommendedName>
        <fullName evidence="1">YCII-related domain-containing protein</fullName>
    </recommendedName>
</protein>